<feature type="compositionally biased region" description="Low complexity" evidence="1">
    <location>
        <begin position="224"/>
        <end position="241"/>
    </location>
</feature>
<proteinExistence type="predicted"/>
<reference evidence="3" key="1">
    <citation type="submission" date="2022-08" db="EMBL/GenBank/DDBJ databases">
        <authorList>
            <consortium name="DOE Joint Genome Institute"/>
            <person name="Min B."/>
            <person name="Riley R."/>
            <person name="Sierra-Patev S."/>
            <person name="Naranjo-Ortiz M."/>
            <person name="Looney B."/>
            <person name="Konkel Z."/>
            <person name="Slot J.C."/>
            <person name="Sakamoto Y."/>
            <person name="Steenwyk J.L."/>
            <person name="Rokas A."/>
            <person name="Carro J."/>
            <person name="Camarero S."/>
            <person name="Ferreira P."/>
            <person name="Molpeceres G."/>
            <person name="Ruiz-Duenas F.J."/>
            <person name="Serrano A."/>
            <person name="Henrissat B."/>
            <person name="Drula E."/>
            <person name="Hughes K.W."/>
            <person name="Mata J.L."/>
            <person name="Ishikawa N.K."/>
            <person name="Vargas-Isla R."/>
            <person name="Ushijima S."/>
            <person name="Smith C.A."/>
            <person name="Ahrendt S."/>
            <person name="Andreopoulos W."/>
            <person name="He G."/>
            <person name="Labutti K."/>
            <person name="Lipzen A."/>
            <person name="Ng V."/>
            <person name="Sandor L."/>
            <person name="Barry K."/>
            <person name="Martinez A.T."/>
            <person name="Xiao Y."/>
            <person name="Gibbons J.G."/>
            <person name="Terashima K."/>
            <person name="Hibbett D.S."/>
            <person name="Grigoriev I.V."/>
        </authorList>
    </citation>
    <scope>NUCLEOTIDE SEQUENCE</scope>
    <source>
        <strain evidence="3">TFB7829</strain>
    </source>
</reference>
<sequence length="241" mass="24841">MMFFAPCGASLKASVIFVLGFSSIASTLAAPVVGPAVTGLEARSATITATSMPQETSSSSSSSSSSAMSNGAMSNGELQMSVTFEGDPTVEYKSAATTLFGRLVKGFAQEQFKVDGKWKADDVNIKDLGKLKPSGPKTYTFDLSGFSGSKVTETGAKYRGEMELVASVRPIAGRTTLSYDGTIKDAATGKVVYKVKSGRKVDISKGPAEDTKNAEPTGTFKAGSEAPSSTSTSSAVASSKT</sequence>
<feature type="region of interest" description="Disordered" evidence="1">
    <location>
        <begin position="202"/>
        <end position="241"/>
    </location>
</feature>
<dbReference type="EMBL" id="MU802174">
    <property type="protein sequence ID" value="KAJ3980599.1"/>
    <property type="molecule type" value="Genomic_DNA"/>
</dbReference>
<feature type="region of interest" description="Disordered" evidence="1">
    <location>
        <begin position="48"/>
        <end position="72"/>
    </location>
</feature>
<name>A0AA38PRU2_9AGAR</name>
<gene>
    <name evidence="3" type="ORF">F5890DRAFT_670828</name>
</gene>
<feature type="signal peptide" evidence="2">
    <location>
        <begin position="1"/>
        <end position="29"/>
    </location>
</feature>
<evidence type="ECO:0000313" key="4">
    <source>
        <dbReference type="Proteomes" id="UP001163850"/>
    </source>
</evidence>
<evidence type="ECO:0000313" key="3">
    <source>
        <dbReference type="EMBL" id="KAJ3980599.1"/>
    </source>
</evidence>
<accession>A0AA38PRU2</accession>
<keyword evidence="2" id="KW-0732">Signal</keyword>
<organism evidence="3 4">
    <name type="scientific">Lentinula detonsa</name>
    <dbReference type="NCBI Taxonomy" id="2804962"/>
    <lineage>
        <taxon>Eukaryota</taxon>
        <taxon>Fungi</taxon>
        <taxon>Dikarya</taxon>
        <taxon>Basidiomycota</taxon>
        <taxon>Agaricomycotina</taxon>
        <taxon>Agaricomycetes</taxon>
        <taxon>Agaricomycetidae</taxon>
        <taxon>Agaricales</taxon>
        <taxon>Marasmiineae</taxon>
        <taxon>Omphalotaceae</taxon>
        <taxon>Lentinula</taxon>
    </lineage>
</organism>
<evidence type="ECO:0000256" key="2">
    <source>
        <dbReference type="SAM" id="SignalP"/>
    </source>
</evidence>
<dbReference type="AlphaFoldDB" id="A0AA38PRU2"/>
<feature type="compositionally biased region" description="Low complexity" evidence="1">
    <location>
        <begin position="57"/>
        <end position="72"/>
    </location>
</feature>
<dbReference type="Proteomes" id="UP001163850">
    <property type="component" value="Unassembled WGS sequence"/>
</dbReference>
<evidence type="ECO:0000256" key="1">
    <source>
        <dbReference type="SAM" id="MobiDB-lite"/>
    </source>
</evidence>
<feature type="compositionally biased region" description="Basic and acidic residues" evidence="1">
    <location>
        <begin position="202"/>
        <end position="213"/>
    </location>
</feature>
<protein>
    <submittedName>
        <fullName evidence="3">Uncharacterized protein</fullName>
    </submittedName>
</protein>
<comment type="caution">
    <text evidence="3">The sequence shown here is derived from an EMBL/GenBank/DDBJ whole genome shotgun (WGS) entry which is preliminary data.</text>
</comment>
<feature type="chain" id="PRO_5041356660" evidence="2">
    <location>
        <begin position="30"/>
        <end position="241"/>
    </location>
</feature>